<dbReference type="SUPFAM" id="SSF48403">
    <property type="entry name" value="Ankyrin repeat"/>
    <property type="match status" value="1"/>
</dbReference>
<evidence type="ECO:0000256" key="3">
    <source>
        <dbReference type="PROSITE-ProRule" id="PRU00023"/>
    </source>
</evidence>
<gene>
    <name evidence="4" type="ORF">SBAD_LOCUS2303</name>
</gene>
<sequence>MGYTPLHQAAQQGHAIIVKLLLEYGASPNVVNSAGQTPLAIAQKLGYISVVETLRTITETTIITETTTVTEERYKVLAPETMQETFISESEDEADESKELDVLVSPSPFSTLRDLGVRTDSQMLDTSFGSSLSRLSPGFKVATDHSYKRASAEDFLISPERQGSCFSVLLLIFYSYSFL</sequence>
<keyword evidence="5" id="KW-1185">Reference proteome</keyword>
<protein>
    <submittedName>
        <fullName evidence="6">ANK_REP_REGION domain-containing protein</fullName>
    </submittedName>
</protein>
<reference evidence="6" key="1">
    <citation type="submission" date="2016-06" db="UniProtKB">
        <authorList>
            <consortium name="WormBaseParasite"/>
        </authorList>
    </citation>
    <scope>IDENTIFICATION</scope>
</reference>
<dbReference type="OrthoDB" id="20872at2759"/>
<feature type="repeat" description="ANK" evidence="3">
    <location>
        <begin position="1"/>
        <end position="33"/>
    </location>
</feature>
<evidence type="ECO:0000256" key="1">
    <source>
        <dbReference type="ARBA" id="ARBA00022737"/>
    </source>
</evidence>
<reference evidence="4 5" key="2">
    <citation type="submission" date="2018-11" db="EMBL/GenBank/DDBJ databases">
        <authorList>
            <consortium name="Pathogen Informatics"/>
        </authorList>
    </citation>
    <scope>NUCLEOTIDE SEQUENCE [LARGE SCALE GENOMIC DNA]</scope>
</reference>
<keyword evidence="2 3" id="KW-0040">ANK repeat</keyword>
<dbReference type="PROSITE" id="PS50088">
    <property type="entry name" value="ANK_REPEAT"/>
    <property type="match status" value="1"/>
</dbReference>
<dbReference type="SMART" id="SM00248">
    <property type="entry name" value="ANK"/>
    <property type="match status" value="1"/>
</dbReference>
<dbReference type="Proteomes" id="UP000270296">
    <property type="component" value="Unassembled WGS sequence"/>
</dbReference>
<dbReference type="InterPro" id="IPR002110">
    <property type="entry name" value="Ankyrin_rpt"/>
</dbReference>
<dbReference type="EMBL" id="UZAM01007167">
    <property type="protein sequence ID" value="VDO97194.1"/>
    <property type="molecule type" value="Genomic_DNA"/>
</dbReference>
<proteinExistence type="predicted"/>
<evidence type="ECO:0000313" key="6">
    <source>
        <dbReference type="WBParaSite" id="SBAD_0000241201-mRNA-1"/>
    </source>
</evidence>
<dbReference type="Pfam" id="PF13857">
    <property type="entry name" value="Ank_5"/>
    <property type="match status" value="1"/>
</dbReference>
<dbReference type="InterPro" id="IPR036770">
    <property type="entry name" value="Ankyrin_rpt-contain_sf"/>
</dbReference>
<dbReference type="PROSITE" id="PS50297">
    <property type="entry name" value="ANK_REP_REGION"/>
    <property type="match status" value="1"/>
</dbReference>
<keyword evidence="1" id="KW-0677">Repeat</keyword>
<dbReference type="InterPro" id="IPR051165">
    <property type="entry name" value="Multifunctional_ANK_Repeat"/>
</dbReference>
<dbReference type="Gene3D" id="1.25.40.20">
    <property type="entry name" value="Ankyrin repeat-containing domain"/>
    <property type="match status" value="1"/>
</dbReference>
<evidence type="ECO:0000313" key="5">
    <source>
        <dbReference type="Proteomes" id="UP000270296"/>
    </source>
</evidence>
<dbReference type="PANTHER" id="PTHR24123:SF141">
    <property type="entry name" value="ANKYRIN 2, ISOFORM U"/>
    <property type="match status" value="1"/>
</dbReference>
<evidence type="ECO:0000256" key="2">
    <source>
        <dbReference type="ARBA" id="ARBA00023043"/>
    </source>
</evidence>
<name>A0A183IFA9_9BILA</name>
<dbReference type="AlphaFoldDB" id="A0A183IFA9"/>
<organism evidence="6">
    <name type="scientific">Soboliphyme baturini</name>
    <dbReference type="NCBI Taxonomy" id="241478"/>
    <lineage>
        <taxon>Eukaryota</taxon>
        <taxon>Metazoa</taxon>
        <taxon>Ecdysozoa</taxon>
        <taxon>Nematoda</taxon>
        <taxon>Enoplea</taxon>
        <taxon>Dorylaimia</taxon>
        <taxon>Dioctophymatida</taxon>
        <taxon>Dioctophymatoidea</taxon>
        <taxon>Soboliphymatidae</taxon>
        <taxon>Soboliphyme</taxon>
    </lineage>
</organism>
<evidence type="ECO:0000313" key="4">
    <source>
        <dbReference type="EMBL" id="VDO97194.1"/>
    </source>
</evidence>
<accession>A0A183IFA9</accession>
<dbReference type="PANTHER" id="PTHR24123">
    <property type="entry name" value="ANKYRIN REPEAT-CONTAINING"/>
    <property type="match status" value="1"/>
</dbReference>
<dbReference type="WBParaSite" id="SBAD_0000241201-mRNA-1">
    <property type="protein sequence ID" value="SBAD_0000241201-mRNA-1"/>
    <property type="gene ID" value="SBAD_0000241201"/>
</dbReference>